<keyword evidence="2" id="KW-0479">Metal-binding</keyword>
<comment type="similarity">
    <text evidence="1">Belongs to the HpcH/HpaI aldolase family.</text>
</comment>
<dbReference type="InterPro" id="IPR040442">
    <property type="entry name" value="Pyrv_kinase-like_dom_sf"/>
</dbReference>
<dbReference type="RefSeq" id="WP_353474718.1">
    <property type="nucleotide sequence ID" value="NZ_CP123385.1"/>
</dbReference>
<dbReference type="GO" id="GO:0016832">
    <property type="term" value="F:aldehyde-lyase activity"/>
    <property type="evidence" value="ECO:0007669"/>
    <property type="project" value="TreeGrafter"/>
</dbReference>
<gene>
    <name evidence="5" type="ORF">PVT71_22480</name>
</gene>
<evidence type="ECO:0000313" key="5">
    <source>
        <dbReference type="EMBL" id="XCC95852.1"/>
    </source>
</evidence>
<dbReference type="InterPro" id="IPR050251">
    <property type="entry name" value="HpcH-HpaI_aldolase"/>
</dbReference>
<sequence length="269" mass="27271">MSIRSNIGQEENTLRPRFGLAFCLLGRAEAILLARGAGFDFAVIDMEHGPLGLGDLGQAAAAGIASGLPVFGRVTGPSSPDIARVLDCGATGVIVPHVDSAEDAARIAQACRFAPRGGRALPGPLPVLDYRVLPAAELTDGAERRVEVIAMIESAAALAAVEEIAATPGIDMLMIGSNDLADGIGRRGDLAHPEVLAAFRRIAGAARQAGIGFGVMGLPAALVQGHALDLGAATLVATNETNLIVEGGAAILRDLRGKLSPAAGAGSRP</sequence>
<evidence type="ECO:0000256" key="1">
    <source>
        <dbReference type="ARBA" id="ARBA00005568"/>
    </source>
</evidence>
<feature type="domain" description="HpcH/HpaI aldolase/citrate lyase" evidence="4">
    <location>
        <begin position="27"/>
        <end position="215"/>
    </location>
</feature>
<dbReference type="GO" id="GO:0005737">
    <property type="term" value="C:cytoplasm"/>
    <property type="evidence" value="ECO:0007669"/>
    <property type="project" value="TreeGrafter"/>
</dbReference>
<evidence type="ECO:0000259" key="4">
    <source>
        <dbReference type="Pfam" id="PF03328"/>
    </source>
</evidence>
<dbReference type="InterPro" id="IPR005000">
    <property type="entry name" value="Aldolase/citrate-lyase_domain"/>
</dbReference>
<organism evidence="5">
    <name type="scientific">Alloyangia sp. H15</name>
    <dbReference type="NCBI Taxonomy" id="3029062"/>
    <lineage>
        <taxon>Bacteria</taxon>
        <taxon>Pseudomonadati</taxon>
        <taxon>Pseudomonadota</taxon>
        <taxon>Alphaproteobacteria</taxon>
        <taxon>Rhodobacterales</taxon>
        <taxon>Roseobacteraceae</taxon>
        <taxon>Alloyangia</taxon>
    </lineage>
</organism>
<dbReference type="AlphaFoldDB" id="A0AAU8ALX6"/>
<name>A0AAU8ALX6_9RHOB</name>
<reference evidence="5" key="1">
    <citation type="submission" date="2023-02" db="EMBL/GenBank/DDBJ databases">
        <title>Description and genomic characterization of Salipiger bruguierae sp. nov., isolated from the sediment of mangrove plant Bruguiera sexangula.</title>
        <authorList>
            <person name="Long M."/>
        </authorList>
    </citation>
    <scope>NUCLEOTIDE SEQUENCE</scope>
    <source>
        <strain evidence="5">H15</strain>
    </source>
</reference>
<proteinExistence type="inferred from homology"/>
<protein>
    <submittedName>
        <fullName evidence="5">Aldolase/citrate lyase family protein</fullName>
    </submittedName>
</protein>
<dbReference type="Gene3D" id="3.20.20.60">
    <property type="entry name" value="Phosphoenolpyruvate-binding domains"/>
    <property type="match status" value="1"/>
</dbReference>
<dbReference type="PANTHER" id="PTHR30502:SF0">
    <property type="entry name" value="PHOSPHOENOLPYRUVATE CARBOXYLASE FAMILY PROTEIN"/>
    <property type="match status" value="1"/>
</dbReference>
<evidence type="ECO:0000256" key="3">
    <source>
        <dbReference type="ARBA" id="ARBA00023239"/>
    </source>
</evidence>
<dbReference type="PANTHER" id="PTHR30502">
    <property type="entry name" value="2-KETO-3-DEOXY-L-RHAMNONATE ALDOLASE"/>
    <property type="match status" value="1"/>
</dbReference>
<evidence type="ECO:0000256" key="2">
    <source>
        <dbReference type="ARBA" id="ARBA00022723"/>
    </source>
</evidence>
<dbReference type="EMBL" id="CP123385">
    <property type="protein sequence ID" value="XCC95852.1"/>
    <property type="molecule type" value="Genomic_DNA"/>
</dbReference>
<dbReference type="GO" id="GO:0046872">
    <property type="term" value="F:metal ion binding"/>
    <property type="evidence" value="ECO:0007669"/>
    <property type="project" value="UniProtKB-KW"/>
</dbReference>
<keyword evidence="3 5" id="KW-0456">Lyase</keyword>
<accession>A0AAU8ALX6</accession>
<dbReference type="SUPFAM" id="SSF51621">
    <property type="entry name" value="Phosphoenolpyruvate/pyruvate domain"/>
    <property type="match status" value="1"/>
</dbReference>
<dbReference type="InterPro" id="IPR015813">
    <property type="entry name" value="Pyrv/PenolPyrv_kinase-like_dom"/>
</dbReference>
<dbReference type="Pfam" id="PF03328">
    <property type="entry name" value="HpcH_HpaI"/>
    <property type="match status" value="1"/>
</dbReference>